<dbReference type="InterPro" id="IPR002781">
    <property type="entry name" value="TM_pro_TauE-like"/>
</dbReference>
<evidence type="ECO:0000256" key="8">
    <source>
        <dbReference type="RuleBase" id="RU363041"/>
    </source>
</evidence>
<feature type="transmembrane region" description="Helical" evidence="8">
    <location>
        <begin position="196"/>
        <end position="215"/>
    </location>
</feature>
<evidence type="ECO:0000256" key="6">
    <source>
        <dbReference type="ARBA" id="ARBA00022989"/>
    </source>
</evidence>
<accession>A0A261SN40</accession>
<comment type="subcellular location">
    <subcellularLocation>
        <location evidence="1 8">Cell membrane</location>
        <topology evidence="1 8">Multi-pass membrane protein</topology>
    </subcellularLocation>
</comment>
<feature type="transmembrane region" description="Helical" evidence="8">
    <location>
        <begin position="32"/>
        <end position="58"/>
    </location>
</feature>
<evidence type="ECO:0000256" key="3">
    <source>
        <dbReference type="ARBA" id="ARBA00022448"/>
    </source>
</evidence>
<evidence type="ECO:0000256" key="7">
    <source>
        <dbReference type="ARBA" id="ARBA00023136"/>
    </source>
</evidence>
<evidence type="ECO:0000256" key="1">
    <source>
        <dbReference type="ARBA" id="ARBA00004651"/>
    </source>
</evidence>
<protein>
    <recommendedName>
        <fullName evidence="8">Probable membrane transporter protein</fullName>
    </recommendedName>
</protein>
<evidence type="ECO:0000313" key="9">
    <source>
        <dbReference type="EMBL" id="OZI37713.1"/>
    </source>
</evidence>
<feature type="transmembrane region" description="Helical" evidence="8">
    <location>
        <begin position="126"/>
        <end position="152"/>
    </location>
</feature>
<dbReference type="EMBL" id="NEVM01000001">
    <property type="protein sequence ID" value="OZI37713.1"/>
    <property type="molecule type" value="Genomic_DNA"/>
</dbReference>
<dbReference type="PANTHER" id="PTHR30269">
    <property type="entry name" value="TRANSMEMBRANE PROTEIN YFCA"/>
    <property type="match status" value="1"/>
</dbReference>
<feature type="transmembrane region" description="Helical" evidence="8">
    <location>
        <begin position="172"/>
        <end position="189"/>
    </location>
</feature>
<sequence>MNTFPIMIAGAACAGFLQGLTGFGFSLVSLSFWAWVLDPLLAATLAVFGGWLGQVLAAFTVRRRANWHNVLPFVLGGLAGLPLGLRVLPHLDPVLFKAFLGVLLAVWCPIMLVAPRLPRLAAGGRGADGCIGIVGGAMGAIGGFSGVIPTLWCTLRGFDRDTQRGVIQNFNLTMLTVTMVTYCATGVVTRDMLPDFAAVAPIVLIASLVGGRVYVGISDAVFRRMVLGTLTASGIAMLAASLPKLL</sequence>
<dbReference type="PANTHER" id="PTHR30269:SF37">
    <property type="entry name" value="MEMBRANE TRANSPORTER PROTEIN"/>
    <property type="match status" value="1"/>
</dbReference>
<feature type="transmembrane region" description="Helical" evidence="8">
    <location>
        <begin position="221"/>
        <end position="242"/>
    </location>
</feature>
<keyword evidence="10" id="KW-1185">Reference proteome</keyword>
<organism evidence="9 10">
    <name type="scientific">Bordetella genomosp. 10</name>
    <dbReference type="NCBI Taxonomy" id="1416804"/>
    <lineage>
        <taxon>Bacteria</taxon>
        <taxon>Pseudomonadati</taxon>
        <taxon>Pseudomonadota</taxon>
        <taxon>Betaproteobacteria</taxon>
        <taxon>Burkholderiales</taxon>
        <taxon>Alcaligenaceae</taxon>
        <taxon>Bordetella</taxon>
    </lineage>
</organism>
<gene>
    <name evidence="9" type="ORF">CAL29_04820</name>
</gene>
<keyword evidence="4 8" id="KW-1003">Cell membrane</keyword>
<proteinExistence type="inferred from homology"/>
<dbReference type="Proteomes" id="UP000216020">
    <property type="component" value="Unassembled WGS sequence"/>
</dbReference>
<dbReference type="InterPro" id="IPR052017">
    <property type="entry name" value="TSUP"/>
</dbReference>
<dbReference type="AlphaFoldDB" id="A0A261SN40"/>
<dbReference type="OrthoDB" id="8717848at2"/>
<feature type="transmembrane region" description="Helical" evidence="8">
    <location>
        <begin position="70"/>
        <end position="88"/>
    </location>
</feature>
<dbReference type="GO" id="GO:0005886">
    <property type="term" value="C:plasma membrane"/>
    <property type="evidence" value="ECO:0007669"/>
    <property type="project" value="UniProtKB-SubCell"/>
</dbReference>
<comment type="caution">
    <text evidence="9">The sequence shown here is derived from an EMBL/GenBank/DDBJ whole genome shotgun (WGS) entry which is preliminary data.</text>
</comment>
<evidence type="ECO:0000256" key="2">
    <source>
        <dbReference type="ARBA" id="ARBA00009142"/>
    </source>
</evidence>
<dbReference type="RefSeq" id="WP_094851814.1">
    <property type="nucleotide sequence ID" value="NZ_NEVM01000001.1"/>
</dbReference>
<dbReference type="Pfam" id="PF01925">
    <property type="entry name" value="TauE"/>
    <property type="match status" value="1"/>
</dbReference>
<keyword evidence="6 8" id="KW-1133">Transmembrane helix</keyword>
<keyword evidence="7 8" id="KW-0472">Membrane</keyword>
<evidence type="ECO:0000256" key="4">
    <source>
        <dbReference type="ARBA" id="ARBA00022475"/>
    </source>
</evidence>
<evidence type="ECO:0000256" key="5">
    <source>
        <dbReference type="ARBA" id="ARBA00022692"/>
    </source>
</evidence>
<keyword evidence="5 8" id="KW-0812">Transmembrane</keyword>
<comment type="similarity">
    <text evidence="2 8">Belongs to the 4-toluene sulfonate uptake permease (TSUP) (TC 2.A.102) family.</text>
</comment>
<name>A0A261SN40_9BORD</name>
<feature type="transmembrane region" description="Helical" evidence="8">
    <location>
        <begin position="94"/>
        <end position="114"/>
    </location>
</feature>
<keyword evidence="3" id="KW-0813">Transport</keyword>
<evidence type="ECO:0000313" key="10">
    <source>
        <dbReference type="Proteomes" id="UP000216020"/>
    </source>
</evidence>
<reference evidence="10" key="1">
    <citation type="submission" date="2017-05" db="EMBL/GenBank/DDBJ databases">
        <title>Complete and WGS of Bordetella genogroups.</title>
        <authorList>
            <person name="Spilker T."/>
            <person name="Lipuma J."/>
        </authorList>
    </citation>
    <scope>NUCLEOTIDE SEQUENCE [LARGE SCALE GENOMIC DNA]</scope>
    <source>
        <strain evidence="10">AU16122</strain>
    </source>
</reference>